<dbReference type="EMBL" id="BMYT01000001">
    <property type="protein sequence ID" value="GGX01530.1"/>
    <property type="molecule type" value="Genomic_DNA"/>
</dbReference>
<sequence length="70" mass="7423">MKKPRSSTAAALADFMNGNAVVPVHVGGAYAMRPLVLGNMYANVRPDGLTYRCEPSLMGSTRKLPSGEVV</sequence>
<accession>A0ABQ2X6E3</accession>
<comment type="caution">
    <text evidence="1">The sequence shown here is derived from an EMBL/GenBank/DDBJ whole genome shotgun (WGS) entry which is preliminary data.</text>
</comment>
<keyword evidence="2" id="KW-1185">Reference proteome</keyword>
<evidence type="ECO:0000313" key="1">
    <source>
        <dbReference type="EMBL" id="GGX01530.1"/>
    </source>
</evidence>
<proteinExistence type="predicted"/>
<gene>
    <name evidence="1" type="ORF">GCM10011282_04330</name>
</gene>
<evidence type="ECO:0000313" key="2">
    <source>
        <dbReference type="Proteomes" id="UP000620127"/>
    </source>
</evidence>
<protein>
    <submittedName>
        <fullName evidence="1">Uncharacterized protein</fullName>
    </submittedName>
</protein>
<reference evidence="2" key="1">
    <citation type="journal article" date="2019" name="Int. J. Syst. Evol. Microbiol.">
        <title>The Global Catalogue of Microorganisms (GCM) 10K type strain sequencing project: providing services to taxonomists for standard genome sequencing and annotation.</title>
        <authorList>
            <consortium name="The Broad Institute Genomics Platform"/>
            <consortium name="The Broad Institute Genome Sequencing Center for Infectious Disease"/>
            <person name="Wu L."/>
            <person name="Ma J."/>
        </authorList>
    </citation>
    <scope>NUCLEOTIDE SEQUENCE [LARGE SCALE GENOMIC DNA]</scope>
    <source>
        <strain evidence="2">KCTC 23916</strain>
    </source>
</reference>
<organism evidence="1 2">
    <name type="scientific">Undibacterium macrobrachii</name>
    <dbReference type="NCBI Taxonomy" id="1119058"/>
    <lineage>
        <taxon>Bacteria</taxon>
        <taxon>Pseudomonadati</taxon>
        <taxon>Pseudomonadota</taxon>
        <taxon>Betaproteobacteria</taxon>
        <taxon>Burkholderiales</taxon>
        <taxon>Oxalobacteraceae</taxon>
        <taxon>Undibacterium</taxon>
    </lineage>
</organism>
<name>A0ABQ2X6E3_9BURK</name>
<dbReference type="RefSeq" id="WP_189344367.1">
    <property type="nucleotide sequence ID" value="NZ_BMYT01000001.1"/>
</dbReference>
<dbReference type="Proteomes" id="UP000620127">
    <property type="component" value="Unassembled WGS sequence"/>
</dbReference>